<name>A0A0R3WFG7_TAEAS</name>
<protein>
    <submittedName>
        <fullName evidence="2 4">Uncharacterized protein</fullName>
    </submittedName>
</protein>
<reference evidence="4" key="1">
    <citation type="submission" date="2017-02" db="UniProtKB">
        <authorList>
            <consortium name="WormBaseParasite"/>
        </authorList>
    </citation>
    <scope>IDENTIFICATION</scope>
</reference>
<evidence type="ECO:0000256" key="1">
    <source>
        <dbReference type="SAM" id="MobiDB-lite"/>
    </source>
</evidence>
<evidence type="ECO:0000313" key="4">
    <source>
        <dbReference type="WBParaSite" id="TASK_0000961001-mRNA-1"/>
    </source>
</evidence>
<organism evidence="4">
    <name type="scientific">Taenia asiatica</name>
    <name type="common">Asian tapeworm</name>
    <dbReference type="NCBI Taxonomy" id="60517"/>
    <lineage>
        <taxon>Eukaryota</taxon>
        <taxon>Metazoa</taxon>
        <taxon>Spiralia</taxon>
        <taxon>Lophotrochozoa</taxon>
        <taxon>Platyhelminthes</taxon>
        <taxon>Cestoda</taxon>
        <taxon>Eucestoda</taxon>
        <taxon>Cyclophyllidea</taxon>
        <taxon>Taeniidae</taxon>
        <taxon>Taenia</taxon>
    </lineage>
</organism>
<dbReference type="WBParaSite" id="TASK_0000961001-mRNA-1">
    <property type="protein sequence ID" value="TASK_0000961001-mRNA-1"/>
    <property type="gene ID" value="TASK_0000961001"/>
</dbReference>
<gene>
    <name evidence="2" type="ORF">TASK_LOCUS9611</name>
</gene>
<sequence length="88" mass="9944">MDRSRAWQGGDTKYGGDLDATQHSSKDQSNLRKRASVASYSVSTIPSAVMYRHTIHARFPYSENVSDKDIRFDILLSPVSRFARHPVC</sequence>
<dbReference type="Proteomes" id="UP000282613">
    <property type="component" value="Unassembled WGS sequence"/>
</dbReference>
<evidence type="ECO:0000313" key="2">
    <source>
        <dbReference type="EMBL" id="VDK44328.1"/>
    </source>
</evidence>
<evidence type="ECO:0000313" key="3">
    <source>
        <dbReference type="Proteomes" id="UP000282613"/>
    </source>
</evidence>
<keyword evidence="3" id="KW-1185">Reference proteome</keyword>
<dbReference type="EMBL" id="UYRS01019279">
    <property type="protein sequence ID" value="VDK44328.1"/>
    <property type="molecule type" value="Genomic_DNA"/>
</dbReference>
<accession>A0A0R3WFG7</accession>
<dbReference type="AlphaFoldDB" id="A0A0R3WFG7"/>
<reference evidence="2 3" key="2">
    <citation type="submission" date="2018-11" db="EMBL/GenBank/DDBJ databases">
        <authorList>
            <consortium name="Pathogen Informatics"/>
        </authorList>
    </citation>
    <scope>NUCLEOTIDE SEQUENCE [LARGE SCALE GENOMIC DNA]</scope>
</reference>
<proteinExistence type="predicted"/>
<feature type="region of interest" description="Disordered" evidence="1">
    <location>
        <begin position="1"/>
        <end position="33"/>
    </location>
</feature>